<dbReference type="PANTHER" id="PTHR30055:SF151">
    <property type="entry name" value="TRANSCRIPTIONAL REGULATORY PROTEIN"/>
    <property type="match status" value="1"/>
</dbReference>
<comment type="caution">
    <text evidence="6">The sequence shown here is derived from an EMBL/GenBank/DDBJ whole genome shotgun (WGS) entry which is preliminary data.</text>
</comment>
<dbReference type="EMBL" id="SMLD01000013">
    <property type="protein sequence ID" value="TDE57553.1"/>
    <property type="molecule type" value="Genomic_DNA"/>
</dbReference>
<dbReference type="Gene3D" id="1.10.357.10">
    <property type="entry name" value="Tetracycline Repressor, domain 2"/>
    <property type="match status" value="1"/>
</dbReference>
<dbReference type="SUPFAM" id="SSF46689">
    <property type="entry name" value="Homeodomain-like"/>
    <property type="match status" value="1"/>
</dbReference>
<dbReference type="Pfam" id="PF02909">
    <property type="entry name" value="TetR_C_1"/>
    <property type="match status" value="1"/>
</dbReference>
<keyword evidence="1" id="KW-0805">Transcription regulation</keyword>
<evidence type="ECO:0000256" key="3">
    <source>
        <dbReference type="ARBA" id="ARBA00023163"/>
    </source>
</evidence>
<gene>
    <name evidence="6" type="ORF">E1295_07505</name>
</gene>
<evidence type="ECO:0000313" key="7">
    <source>
        <dbReference type="Proteomes" id="UP000295136"/>
    </source>
</evidence>
<dbReference type="PROSITE" id="PS50977">
    <property type="entry name" value="HTH_TETR_2"/>
    <property type="match status" value="1"/>
</dbReference>
<dbReference type="Pfam" id="PF00440">
    <property type="entry name" value="TetR_N"/>
    <property type="match status" value="1"/>
</dbReference>
<organism evidence="6 7">
    <name type="scientific">Nonomuraea mesophila</name>
    <dbReference type="NCBI Taxonomy" id="2530382"/>
    <lineage>
        <taxon>Bacteria</taxon>
        <taxon>Bacillati</taxon>
        <taxon>Actinomycetota</taxon>
        <taxon>Actinomycetes</taxon>
        <taxon>Streptosporangiales</taxon>
        <taxon>Streptosporangiaceae</taxon>
        <taxon>Nonomuraea</taxon>
    </lineage>
</organism>
<evidence type="ECO:0000256" key="4">
    <source>
        <dbReference type="PROSITE-ProRule" id="PRU00335"/>
    </source>
</evidence>
<dbReference type="GO" id="GO:0003700">
    <property type="term" value="F:DNA-binding transcription factor activity"/>
    <property type="evidence" value="ECO:0007669"/>
    <property type="project" value="TreeGrafter"/>
</dbReference>
<proteinExistence type="predicted"/>
<evidence type="ECO:0000256" key="2">
    <source>
        <dbReference type="ARBA" id="ARBA00023125"/>
    </source>
</evidence>
<dbReference type="InterPro" id="IPR036271">
    <property type="entry name" value="Tet_transcr_reg_TetR-rel_C_sf"/>
</dbReference>
<dbReference type="SUPFAM" id="SSF48498">
    <property type="entry name" value="Tetracyclin repressor-like, C-terminal domain"/>
    <property type="match status" value="1"/>
</dbReference>
<dbReference type="GO" id="GO:0000976">
    <property type="term" value="F:transcription cis-regulatory region binding"/>
    <property type="evidence" value="ECO:0007669"/>
    <property type="project" value="TreeGrafter"/>
</dbReference>
<dbReference type="InterPro" id="IPR004111">
    <property type="entry name" value="Repressor_TetR_C"/>
</dbReference>
<dbReference type="Proteomes" id="UP000295136">
    <property type="component" value="Unassembled WGS sequence"/>
</dbReference>
<evidence type="ECO:0000259" key="5">
    <source>
        <dbReference type="PROSITE" id="PS50977"/>
    </source>
</evidence>
<dbReference type="Gene3D" id="1.10.10.60">
    <property type="entry name" value="Homeodomain-like"/>
    <property type="match status" value="1"/>
</dbReference>
<reference evidence="6 7" key="1">
    <citation type="submission" date="2019-03" db="EMBL/GenBank/DDBJ databases">
        <title>Draft genome sequences of novel Actinobacteria.</title>
        <authorList>
            <person name="Sahin N."/>
            <person name="Ay H."/>
            <person name="Saygin H."/>
        </authorList>
    </citation>
    <scope>NUCLEOTIDE SEQUENCE [LARGE SCALE GENOMIC DNA]</scope>
    <source>
        <strain evidence="6 7">6K102</strain>
    </source>
</reference>
<dbReference type="PANTHER" id="PTHR30055">
    <property type="entry name" value="HTH-TYPE TRANSCRIPTIONAL REGULATOR RUTR"/>
    <property type="match status" value="1"/>
</dbReference>
<name>A0A4R5FV09_9ACTN</name>
<evidence type="ECO:0000313" key="6">
    <source>
        <dbReference type="EMBL" id="TDE57553.1"/>
    </source>
</evidence>
<keyword evidence="3" id="KW-0804">Transcription</keyword>
<dbReference type="GO" id="GO:0045892">
    <property type="term" value="P:negative regulation of DNA-templated transcription"/>
    <property type="evidence" value="ECO:0007669"/>
    <property type="project" value="InterPro"/>
</dbReference>
<dbReference type="InterPro" id="IPR050109">
    <property type="entry name" value="HTH-type_TetR-like_transc_reg"/>
</dbReference>
<sequence>MPERRTVYRTTVTVEYSGKGDPARSLALLWRTGERASRKGKPELSVDRIVRAAIEVADAEGLQALSMRRVAERLGVGTMSLYTYVPGKPELFDVMLDTVYGETARPPDVPGGWRGRLEQIARENWALYLRHPWLLQVATSRPVLGPNVTAKYDYELRAIDGIGLTDVEMDSVITLITGFVHGTARGAVEAAQAETRTGMTDEQWWAAHSPFLGRIADVDRYPTATRVGQAVGEELNAAYSPEHAFEFGLQRVLDGIEALVDNRAAAGGQAPDDARP</sequence>
<keyword evidence="7" id="KW-1185">Reference proteome</keyword>
<protein>
    <submittedName>
        <fullName evidence="6">TetR/AcrR family transcriptional regulator</fullName>
    </submittedName>
</protein>
<keyword evidence="2 4" id="KW-0238">DNA-binding</keyword>
<accession>A0A4R5FV09</accession>
<dbReference type="InterPro" id="IPR001647">
    <property type="entry name" value="HTH_TetR"/>
</dbReference>
<feature type="DNA-binding region" description="H-T-H motif" evidence="4">
    <location>
        <begin position="66"/>
        <end position="85"/>
    </location>
</feature>
<dbReference type="InterPro" id="IPR009057">
    <property type="entry name" value="Homeodomain-like_sf"/>
</dbReference>
<evidence type="ECO:0000256" key="1">
    <source>
        <dbReference type="ARBA" id="ARBA00023015"/>
    </source>
</evidence>
<dbReference type="AlphaFoldDB" id="A0A4R5FV09"/>
<feature type="domain" description="HTH tetR-type" evidence="5">
    <location>
        <begin position="43"/>
        <end position="103"/>
    </location>
</feature>